<dbReference type="EMBL" id="JADGJH010000239">
    <property type="protein sequence ID" value="KAJ3132746.1"/>
    <property type="molecule type" value="Genomic_DNA"/>
</dbReference>
<sequence>MPNQTVKVIHEAQDSAFFAYADKDMLAKWRNDKSIPLVDVVQNHYGSEDATECLETILGKGKEQVMSRDYHKEKGAGIPSRNARHANFR</sequence>
<comment type="caution">
    <text evidence="2">The sequence shown here is derived from an EMBL/GenBank/DDBJ whole genome shotgun (WGS) entry which is preliminary data.</text>
</comment>
<accession>A0AAD5T8L0</accession>
<dbReference type="InterPro" id="IPR019783">
    <property type="entry name" value="SDO1/SBDS_N"/>
</dbReference>
<reference evidence="2" key="1">
    <citation type="submission" date="2020-05" db="EMBL/GenBank/DDBJ databases">
        <title>Phylogenomic resolution of chytrid fungi.</title>
        <authorList>
            <person name="Stajich J.E."/>
            <person name="Amses K."/>
            <person name="Simmons R."/>
            <person name="Seto K."/>
            <person name="Myers J."/>
            <person name="Bonds A."/>
            <person name="Quandt C.A."/>
            <person name="Barry K."/>
            <person name="Liu P."/>
            <person name="Grigoriev I."/>
            <person name="Longcore J.E."/>
            <person name="James T.Y."/>
        </authorList>
    </citation>
    <scope>NUCLEOTIDE SEQUENCE</scope>
    <source>
        <strain evidence="2">JEL0513</strain>
    </source>
</reference>
<evidence type="ECO:0000313" key="3">
    <source>
        <dbReference type="Proteomes" id="UP001211907"/>
    </source>
</evidence>
<name>A0AAD5T8L0_9FUNG</name>
<dbReference type="InterPro" id="IPR036786">
    <property type="entry name" value="Ribosome_mat_SBDS_N_sf"/>
</dbReference>
<proteinExistence type="predicted"/>
<dbReference type="Proteomes" id="UP001211907">
    <property type="component" value="Unassembled WGS sequence"/>
</dbReference>
<protein>
    <recommendedName>
        <fullName evidence="1">Ribosome maturation protein SDO1/SBDS N-terminal domain-containing protein</fullName>
    </recommendedName>
</protein>
<dbReference type="SUPFAM" id="SSF89895">
    <property type="entry name" value="FYSH domain"/>
    <property type="match status" value="1"/>
</dbReference>
<dbReference type="Pfam" id="PF01172">
    <property type="entry name" value="SBDS_N"/>
    <property type="match status" value="1"/>
</dbReference>
<gene>
    <name evidence="2" type="ORF">HK100_005013</name>
</gene>
<feature type="domain" description="Ribosome maturation protein SDO1/SBDS N-terminal" evidence="1">
    <location>
        <begin position="5"/>
        <end position="44"/>
    </location>
</feature>
<dbReference type="Gene3D" id="3.30.1250.10">
    <property type="entry name" value="Ribosome maturation protein SBDS, N-terminal domain"/>
    <property type="match status" value="1"/>
</dbReference>
<evidence type="ECO:0000313" key="2">
    <source>
        <dbReference type="EMBL" id="KAJ3132746.1"/>
    </source>
</evidence>
<dbReference type="AlphaFoldDB" id="A0AAD5T8L0"/>
<organism evidence="2 3">
    <name type="scientific">Physocladia obscura</name>
    <dbReference type="NCBI Taxonomy" id="109957"/>
    <lineage>
        <taxon>Eukaryota</taxon>
        <taxon>Fungi</taxon>
        <taxon>Fungi incertae sedis</taxon>
        <taxon>Chytridiomycota</taxon>
        <taxon>Chytridiomycota incertae sedis</taxon>
        <taxon>Chytridiomycetes</taxon>
        <taxon>Chytridiales</taxon>
        <taxon>Chytriomycetaceae</taxon>
        <taxon>Physocladia</taxon>
    </lineage>
</organism>
<keyword evidence="3" id="KW-1185">Reference proteome</keyword>
<evidence type="ECO:0000259" key="1">
    <source>
        <dbReference type="Pfam" id="PF01172"/>
    </source>
</evidence>